<sequence length="139" mass="14931">MAQLDARVRQLELPPWLREGTRTHIWEGVPACAGWAPCADWRRDRLCGQEHGASDRAASLPCCTEAPPLAVRIAAGRWAEGGACGASARFSVAGGAHAADGTYMYAEVASAYGRKSRLCAIYPMDDSLDRVDGRWAAPD</sequence>
<name>A0A2H3IZV8_WOLCO</name>
<keyword evidence="2" id="KW-1185">Reference proteome</keyword>
<organism evidence="1 2">
    <name type="scientific">Wolfiporia cocos (strain MD-104)</name>
    <name type="common">Brown rot fungus</name>
    <dbReference type="NCBI Taxonomy" id="742152"/>
    <lineage>
        <taxon>Eukaryota</taxon>
        <taxon>Fungi</taxon>
        <taxon>Dikarya</taxon>
        <taxon>Basidiomycota</taxon>
        <taxon>Agaricomycotina</taxon>
        <taxon>Agaricomycetes</taxon>
        <taxon>Polyporales</taxon>
        <taxon>Phaeolaceae</taxon>
        <taxon>Wolfiporia</taxon>
    </lineage>
</organism>
<evidence type="ECO:0000313" key="1">
    <source>
        <dbReference type="EMBL" id="PCH35261.1"/>
    </source>
</evidence>
<evidence type="ECO:0000313" key="2">
    <source>
        <dbReference type="Proteomes" id="UP000218811"/>
    </source>
</evidence>
<protein>
    <submittedName>
        <fullName evidence="1">Uncharacterized protein</fullName>
    </submittedName>
</protein>
<dbReference type="EMBL" id="KB467843">
    <property type="protein sequence ID" value="PCH35261.1"/>
    <property type="molecule type" value="Genomic_DNA"/>
</dbReference>
<reference evidence="1 2" key="1">
    <citation type="journal article" date="2012" name="Science">
        <title>The Paleozoic origin of enzymatic lignin decomposition reconstructed from 31 fungal genomes.</title>
        <authorList>
            <person name="Floudas D."/>
            <person name="Binder M."/>
            <person name="Riley R."/>
            <person name="Barry K."/>
            <person name="Blanchette R.A."/>
            <person name="Henrissat B."/>
            <person name="Martinez A.T."/>
            <person name="Otillar R."/>
            <person name="Spatafora J.W."/>
            <person name="Yadav J.S."/>
            <person name="Aerts A."/>
            <person name="Benoit I."/>
            <person name="Boyd A."/>
            <person name="Carlson A."/>
            <person name="Copeland A."/>
            <person name="Coutinho P.M."/>
            <person name="de Vries R.P."/>
            <person name="Ferreira P."/>
            <person name="Findley K."/>
            <person name="Foster B."/>
            <person name="Gaskell J."/>
            <person name="Glotzer D."/>
            <person name="Gorecki P."/>
            <person name="Heitman J."/>
            <person name="Hesse C."/>
            <person name="Hori C."/>
            <person name="Igarashi K."/>
            <person name="Jurgens J.A."/>
            <person name="Kallen N."/>
            <person name="Kersten P."/>
            <person name="Kohler A."/>
            <person name="Kuees U."/>
            <person name="Kumar T.K.A."/>
            <person name="Kuo A."/>
            <person name="LaButti K."/>
            <person name="Larrondo L.F."/>
            <person name="Lindquist E."/>
            <person name="Ling A."/>
            <person name="Lombard V."/>
            <person name="Lucas S."/>
            <person name="Lundell T."/>
            <person name="Martin R."/>
            <person name="McLaughlin D.J."/>
            <person name="Morgenstern I."/>
            <person name="Morin E."/>
            <person name="Murat C."/>
            <person name="Nagy L.G."/>
            <person name="Nolan M."/>
            <person name="Ohm R.A."/>
            <person name="Patyshakuliyeva A."/>
            <person name="Rokas A."/>
            <person name="Ruiz-Duenas F.J."/>
            <person name="Sabat G."/>
            <person name="Salamov A."/>
            <person name="Samejima M."/>
            <person name="Schmutz J."/>
            <person name="Slot J.C."/>
            <person name="St John F."/>
            <person name="Stenlid J."/>
            <person name="Sun H."/>
            <person name="Sun S."/>
            <person name="Syed K."/>
            <person name="Tsang A."/>
            <person name="Wiebenga A."/>
            <person name="Young D."/>
            <person name="Pisabarro A."/>
            <person name="Eastwood D.C."/>
            <person name="Martin F."/>
            <person name="Cullen D."/>
            <person name="Grigoriev I.V."/>
            <person name="Hibbett D.S."/>
        </authorList>
    </citation>
    <scope>NUCLEOTIDE SEQUENCE [LARGE SCALE GENOMIC DNA]</scope>
    <source>
        <strain evidence="1 2">MD-104</strain>
    </source>
</reference>
<gene>
    <name evidence="1" type="ORF">WOLCODRAFT_155937</name>
</gene>
<accession>A0A2H3IZV8</accession>
<proteinExistence type="predicted"/>
<dbReference type="Proteomes" id="UP000218811">
    <property type="component" value="Unassembled WGS sequence"/>
</dbReference>
<dbReference type="AlphaFoldDB" id="A0A2H3IZV8"/>